<dbReference type="Pfam" id="PF08713">
    <property type="entry name" value="DNA_alkylation"/>
    <property type="match status" value="1"/>
</dbReference>
<protein>
    <submittedName>
        <fullName evidence="1">DNA alkylation repair protein</fullName>
    </submittedName>
</protein>
<dbReference type="EMBL" id="DWYA01000088">
    <property type="protein sequence ID" value="HJB40695.1"/>
    <property type="molecule type" value="Genomic_DNA"/>
</dbReference>
<comment type="caution">
    <text evidence="1">The sequence shown here is derived from an EMBL/GenBank/DDBJ whole genome shotgun (WGS) entry which is preliminary data.</text>
</comment>
<reference evidence="1" key="1">
    <citation type="journal article" date="2021" name="PeerJ">
        <title>Extensive microbial diversity within the chicken gut microbiome revealed by metagenomics and culture.</title>
        <authorList>
            <person name="Gilroy R."/>
            <person name="Ravi A."/>
            <person name="Getino M."/>
            <person name="Pursley I."/>
            <person name="Horton D.L."/>
            <person name="Alikhan N.F."/>
            <person name="Baker D."/>
            <person name="Gharbi K."/>
            <person name="Hall N."/>
            <person name="Watson M."/>
            <person name="Adriaenssens E.M."/>
            <person name="Foster-Nyarko E."/>
            <person name="Jarju S."/>
            <person name="Secka A."/>
            <person name="Antonio M."/>
            <person name="Oren A."/>
            <person name="Chaudhuri R.R."/>
            <person name="La Ragione R."/>
            <person name="Hildebrand F."/>
            <person name="Pallen M.J."/>
        </authorList>
    </citation>
    <scope>NUCLEOTIDE SEQUENCE</scope>
    <source>
        <strain evidence="1">ChiBcec8-14828</strain>
    </source>
</reference>
<dbReference type="Proteomes" id="UP000824209">
    <property type="component" value="Unassembled WGS sequence"/>
</dbReference>
<dbReference type="PANTHER" id="PTHR34070:SF1">
    <property type="entry name" value="DNA ALKYLATION REPAIR PROTEIN"/>
    <property type="match status" value="1"/>
</dbReference>
<evidence type="ECO:0000313" key="1">
    <source>
        <dbReference type="EMBL" id="HJB40695.1"/>
    </source>
</evidence>
<dbReference type="PANTHER" id="PTHR34070">
    <property type="entry name" value="ARMADILLO-TYPE FOLD"/>
    <property type="match status" value="1"/>
</dbReference>
<dbReference type="AlphaFoldDB" id="A0A9D2M3B4"/>
<reference evidence="1" key="2">
    <citation type="submission" date="2021-04" db="EMBL/GenBank/DDBJ databases">
        <authorList>
            <person name="Gilroy R."/>
        </authorList>
    </citation>
    <scope>NUCLEOTIDE SEQUENCE</scope>
    <source>
        <strain evidence="1">ChiBcec8-14828</strain>
    </source>
</reference>
<proteinExistence type="predicted"/>
<sequence length="231" mass="25931">MQTNADLLHELRAMAEPSYAAFASALVPGSLPFLGVRLPALRKLAASLTRAYGKEALSLPGCTSFEEVMLRGMMVGCLVKTPADWPLVAEFLPYISNWSVCDSFCSSLKAVSRYPQEFFPAIYALRSASEPYTARFSLVMMLRYYLTDDYFALVLSHIASCEREEYYVQMAAAWTLAEAYSKYPEAALETLLILQKRRSPIADMAVRKVMESKKISLEQKARVSAQKEEFV</sequence>
<name>A0A9D2M3B4_9FIRM</name>
<dbReference type="InterPro" id="IPR016024">
    <property type="entry name" value="ARM-type_fold"/>
</dbReference>
<evidence type="ECO:0000313" key="2">
    <source>
        <dbReference type="Proteomes" id="UP000824209"/>
    </source>
</evidence>
<dbReference type="InterPro" id="IPR014825">
    <property type="entry name" value="DNA_alkylation"/>
</dbReference>
<dbReference type="Gene3D" id="1.25.10.90">
    <property type="match status" value="1"/>
</dbReference>
<gene>
    <name evidence="1" type="ORF">H9943_09925</name>
</gene>
<dbReference type="CDD" id="cd06561">
    <property type="entry name" value="AlkD_like"/>
    <property type="match status" value="1"/>
</dbReference>
<organism evidence="1 2">
    <name type="scientific">Candidatus Ruthenibacterium avium</name>
    <dbReference type="NCBI Taxonomy" id="2838751"/>
    <lineage>
        <taxon>Bacteria</taxon>
        <taxon>Bacillati</taxon>
        <taxon>Bacillota</taxon>
        <taxon>Clostridia</taxon>
        <taxon>Eubacteriales</taxon>
        <taxon>Oscillospiraceae</taxon>
        <taxon>Ruthenibacterium</taxon>
    </lineage>
</organism>
<accession>A0A9D2M3B4</accession>
<dbReference type="SUPFAM" id="SSF48371">
    <property type="entry name" value="ARM repeat"/>
    <property type="match status" value="1"/>
</dbReference>